<sequence>MKKILRRNCSVNSIIFQPLIINMILYLLFFFSSNSYRSICFFFLIFYYFFIASNCFIVGQGENQENQRIIIKG</sequence>
<keyword evidence="1" id="KW-0472">Membrane</keyword>
<dbReference type="EMBL" id="AUPC02000088">
    <property type="protein sequence ID" value="POG73018.1"/>
    <property type="molecule type" value="Genomic_DNA"/>
</dbReference>
<dbReference type="Proteomes" id="UP000018888">
    <property type="component" value="Unassembled WGS sequence"/>
</dbReference>
<proteinExistence type="predicted"/>
<evidence type="ECO:0000313" key="3">
    <source>
        <dbReference type="Proteomes" id="UP000018888"/>
    </source>
</evidence>
<comment type="caution">
    <text evidence="2">The sequence shown here is derived from an EMBL/GenBank/DDBJ whole genome shotgun (WGS) entry which is preliminary data.</text>
</comment>
<feature type="transmembrane region" description="Helical" evidence="1">
    <location>
        <begin position="36"/>
        <end position="59"/>
    </location>
</feature>
<reference evidence="2 3" key="2">
    <citation type="journal article" date="2018" name="New Phytol.">
        <title>High intraspecific genome diversity in the model arbuscular mycorrhizal symbiont Rhizophagus irregularis.</title>
        <authorList>
            <person name="Chen E.C.H."/>
            <person name="Morin E."/>
            <person name="Beaudet D."/>
            <person name="Noel J."/>
            <person name="Yildirir G."/>
            <person name="Ndikumana S."/>
            <person name="Charron P."/>
            <person name="St-Onge C."/>
            <person name="Giorgi J."/>
            <person name="Kruger M."/>
            <person name="Marton T."/>
            <person name="Ropars J."/>
            <person name="Grigoriev I.V."/>
            <person name="Hainaut M."/>
            <person name="Henrissat B."/>
            <person name="Roux C."/>
            <person name="Martin F."/>
            <person name="Corradi N."/>
        </authorList>
    </citation>
    <scope>NUCLEOTIDE SEQUENCE [LARGE SCALE GENOMIC DNA]</scope>
    <source>
        <strain evidence="2 3">DAOM 197198</strain>
    </source>
</reference>
<gene>
    <name evidence="2" type="ORF">GLOIN_2v1589969</name>
</gene>
<name>A0A2P4Q610_RHIID</name>
<accession>A0A2P4Q610</accession>
<keyword evidence="1" id="KW-0812">Transmembrane</keyword>
<evidence type="ECO:0000313" key="2">
    <source>
        <dbReference type="EMBL" id="POG73018.1"/>
    </source>
</evidence>
<keyword evidence="3" id="KW-1185">Reference proteome</keyword>
<keyword evidence="1" id="KW-1133">Transmembrane helix</keyword>
<feature type="transmembrane region" description="Helical" evidence="1">
    <location>
        <begin position="12"/>
        <end position="30"/>
    </location>
</feature>
<reference evidence="2 3" key="1">
    <citation type="journal article" date="2013" name="Proc. Natl. Acad. Sci. U.S.A.">
        <title>Genome of an arbuscular mycorrhizal fungus provides insight into the oldest plant symbiosis.</title>
        <authorList>
            <person name="Tisserant E."/>
            <person name="Malbreil M."/>
            <person name="Kuo A."/>
            <person name="Kohler A."/>
            <person name="Symeonidi A."/>
            <person name="Balestrini R."/>
            <person name="Charron P."/>
            <person name="Duensing N."/>
            <person name="Frei Dit Frey N."/>
            <person name="Gianinazzi-Pearson V."/>
            <person name="Gilbert L.B."/>
            <person name="Handa Y."/>
            <person name="Herr J.R."/>
            <person name="Hijri M."/>
            <person name="Koul R."/>
            <person name="Kawaguchi M."/>
            <person name="Krajinski F."/>
            <person name="Lammers P.J."/>
            <person name="Masclaux F.G."/>
            <person name="Murat C."/>
            <person name="Morin E."/>
            <person name="Ndikumana S."/>
            <person name="Pagni M."/>
            <person name="Petitpierre D."/>
            <person name="Requena N."/>
            <person name="Rosikiewicz P."/>
            <person name="Riley R."/>
            <person name="Saito K."/>
            <person name="San Clemente H."/>
            <person name="Shapiro H."/>
            <person name="van Tuinen D."/>
            <person name="Becard G."/>
            <person name="Bonfante P."/>
            <person name="Paszkowski U."/>
            <person name="Shachar-Hill Y.Y."/>
            <person name="Tuskan G.A."/>
            <person name="Young P.W."/>
            <person name="Sanders I.R."/>
            <person name="Henrissat B."/>
            <person name="Rensing S.A."/>
            <person name="Grigoriev I.V."/>
            <person name="Corradi N."/>
            <person name="Roux C."/>
            <person name="Martin F."/>
        </authorList>
    </citation>
    <scope>NUCLEOTIDE SEQUENCE [LARGE SCALE GENOMIC DNA]</scope>
    <source>
        <strain evidence="2 3">DAOM 197198</strain>
    </source>
</reference>
<dbReference type="AlphaFoldDB" id="A0A2P4Q610"/>
<organism evidence="2 3">
    <name type="scientific">Rhizophagus irregularis (strain DAOM 181602 / DAOM 197198 / MUCL 43194)</name>
    <name type="common">Arbuscular mycorrhizal fungus</name>
    <name type="synonym">Glomus intraradices</name>
    <dbReference type="NCBI Taxonomy" id="747089"/>
    <lineage>
        <taxon>Eukaryota</taxon>
        <taxon>Fungi</taxon>
        <taxon>Fungi incertae sedis</taxon>
        <taxon>Mucoromycota</taxon>
        <taxon>Glomeromycotina</taxon>
        <taxon>Glomeromycetes</taxon>
        <taxon>Glomerales</taxon>
        <taxon>Glomeraceae</taxon>
        <taxon>Rhizophagus</taxon>
    </lineage>
</organism>
<protein>
    <submittedName>
        <fullName evidence="2">Uncharacterized protein</fullName>
    </submittedName>
</protein>
<evidence type="ECO:0000256" key="1">
    <source>
        <dbReference type="SAM" id="Phobius"/>
    </source>
</evidence>